<reference evidence="1 2" key="1">
    <citation type="submission" date="2019-10" db="EMBL/GenBank/DDBJ databases">
        <title>Alkaliphilus serpentinus sp. nov. and Alkaliphilus pronyensis sp. nov., two novel anaerobic alkaliphilic species isolated from the serpentinized-hosted hydrothermal field of the Prony Bay (New Caledonia).</title>
        <authorList>
            <person name="Postec A."/>
        </authorList>
    </citation>
    <scope>NUCLEOTIDE SEQUENCE [LARGE SCALE GENOMIC DNA]</scope>
    <source>
        <strain evidence="1 2">LacV</strain>
    </source>
</reference>
<dbReference type="Proteomes" id="UP000432715">
    <property type="component" value="Unassembled WGS sequence"/>
</dbReference>
<dbReference type="GO" id="GO:0003677">
    <property type="term" value="F:DNA binding"/>
    <property type="evidence" value="ECO:0007669"/>
    <property type="project" value="InterPro"/>
</dbReference>
<dbReference type="InterPro" id="IPR036515">
    <property type="entry name" value="Transposase_17_sf"/>
</dbReference>
<evidence type="ECO:0008006" key="3">
    <source>
        <dbReference type="Google" id="ProtNLM"/>
    </source>
</evidence>
<dbReference type="AlphaFoldDB" id="A0A6I0F4D3"/>
<protein>
    <recommendedName>
        <fullName evidence="3">Transposase</fullName>
    </recommendedName>
</protein>
<dbReference type="GO" id="GO:0006313">
    <property type="term" value="P:DNA transposition"/>
    <property type="evidence" value="ECO:0007669"/>
    <property type="project" value="InterPro"/>
</dbReference>
<keyword evidence="2" id="KW-1185">Reference proteome</keyword>
<organism evidence="1 2">
    <name type="scientific">Alkaliphilus pronyensis</name>
    <dbReference type="NCBI Taxonomy" id="1482732"/>
    <lineage>
        <taxon>Bacteria</taxon>
        <taxon>Bacillati</taxon>
        <taxon>Bacillota</taxon>
        <taxon>Clostridia</taxon>
        <taxon>Peptostreptococcales</taxon>
        <taxon>Natronincolaceae</taxon>
        <taxon>Alkaliphilus</taxon>
    </lineage>
</organism>
<accession>A0A6I0F4D3</accession>
<dbReference type="RefSeq" id="WP_192930323.1">
    <property type="nucleotide sequence ID" value="NZ_WBZC01000077.1"/>
</dbReference>
<comment type="caution">
    <text evidence="1">The sequence shown here is derived from an EMBL/GenBank/DDBJ whole genome shotgun (WGS) entry which is preliminary data.</text>
</comment>
<evidence type="ECO:0000313" key="1">
    <source>
        <dbReference type="EMBL" id="KAB3529892.1"/>
    </source>
</evidence>
<dbReference type="Gene3D" id="3.30.70.1290">
    <property type="entry name" value="Transposase IS200-like"/>
    <property type="match status" value="1"/>
</dbReference>
<gene>
    <name evidence="1" type="ORF">F8154_14375</name>
</gene>
<proteinExistence type="predicted"/>
<evidence type="ECO:0000313" key="2">
    <source>
        <dbReference type="Proteomes" id="UP000432715"/>
    </source>
</evidence>
<sequence>MLRYIHQNPLSAGIVEHIKDYKWSSYCEYTDKARIIDSDFTFKIFNTNRKKTISEFTKFHEEKNDRVSLDINEKKRIKDD</sequence>
<name>A0A6I0F4D3_9FIRM</name>
<dbReference type="EMBL" id="WBZC01000077">
    <property type="protein sequence ID" value="KAB3529892.1"/>
    <property type="molecule type" value="Genomic_DNA"/>
</dbReference>
<dbReference type="GO" id="GO:0004803">
    <property type="term" value="F:transposase activity"/>
    <property type="evidence" value="ECO:0007669"/>
    <property type="project" value="InterPro"/>
</dbReference>